<feature type="region of interest" description="Disordered" evidence="3">
    <location>
        <begin position="262"/>
        <end position="286"/>
    </location>
</feature>
<dbReference type="PANTHER" id="PTHR13090">
    <property type="entry name" value="ARGININE-HYDROXYLASE NDUFAF5, MITOCHONDRIAL"/>
    <property type="match status" value="1"/>
</dbReference>
<dbReference type="Proteomes" id="UP001220395">
    <property type="component" value="Chromosome"/>
</dbReference>
<proteinExistence type="predicted"/>
<evidence type="ECO:0000256" key="3">
    <source>
        <dbReference type="SAM" id="MobiDB-lite"/>
    </source>
</evidence>
<dbReference type="InterPro" id="IPR029063">
    <property type="entry name" value="SAM-dependent_MTases_sf"/>
</dbReference>
<sequence>MDNPQIFDPALRRLRRDRAAPGFDDHAFLIDRIIEGLLDRLDMVTRPFRNVLEIGGWDGRLTRQLQARGLGVTPLEAGPRFAAATGALLGEEDRPAVAERSVDLVISAGVLDQVSDLPGALALARRALRPDGLFLAAFAGAGSLPQLRRALMVADIAAGQGVAARLHPQIDVRSAGDLLVRAGFALPVADSEPIDVGYADPLKLMRDLRGMAWTSMLAAPHPPPLTRGRLAALIESFSEGADADGRVRERFEIVYLTGWAPSADQPKPARRGSATASLAAALKPRD</sequence>
<dbReference type="GO" id="GO:0008168">
    <property type="term" value="F:methyltransferase activity"/>
    <property type="evidence" value="ECO:0007669"/>
    <property type="project" value="UniProtKB-KW"/>
</dbReference>
<accession>A0ABY7TGM2</accession>
<name>A0ABY7TGM2_9SPHN</name>
<evidence type="ECO:0000313" key="5">
    <source>
        <dbReference type="Proteomes" id="UP001220395"/>
    </source>
</evidence>
<keyword evidence="5" id="KW-1185">Reference proteome</keyword>
<dbReference type="EMBL" id="CP117411">
    <property type="protein sequence ID" value="WCT72126.1"/>
    <property type="molecule type" value="Genomic_DNA"/>
</dbReference>
<keyword evidence="2" id="KW-0808">Transferase</keyword>
<dbReference type="SUPFAM" id="SSF53335">
    <property type="entry name" value="S-adenosyl-L-methionine-dependent methyltransferases"/>
    <property type="match status" value="1"/>
</dbReference>
<dbReference type="Pfam" id="PF13489">
    <property type="entry name" value="Methyltransf_23"/>
    <property type="match status" value="1"/>
</dbReference>
<evidence type="ECO:0000256" key="1">
    <source>
        <dbReference type="ARBA" id="ARBA00022603"/>
    </source>
</evidence>
<dbReference type="Gene3D" id="3.40.50.150">
    <property type="entry name" value="Vaccinia Virus protein VP39"/>
    <property type="match status" value="1"/>
</dbReference>
<organism evidence="4 5">
    <name type="scientific">Sphingomonas naphthae</name>
    <dbReference type="NCBI Taxonomy" id="1813468"/>
    <lineage>
        <taxon>Bacteria</taxon>
        <taxon>Pseudomonadati</taxon>
        <taxon>Pseudomonadota</taxon>
        <taxon>Alphaproteobacteria</taxon>
        <taxon>Sphingomonadales</taxon>
        <taxon>Sphingomonadaceae</taxon>
        <taxon>Sphingomonas</taxon>
    </lineage>
</organism>
<evidence type="ECO:0000256" key="2">
    <source>
        <dbReference type="ARBA" id="ARBA00022679"/>
    </source>
</evidence>
<keyword evidence="1 4" id="KW-0489">Methyltransferase</keyword>
<reference evidence="4 5" key="1">
    <citation type="submission" date="2023-02" db="EMBL/GenBank/DDBJ databases">
        <title>Genome sequence of Sphingomonas naphthae.</title>
        <authorList>
            <person name="Kim S."/>
            <person name="Heo J."/>
            <person name="Kwon S.-W."/>
        </authorList>
    </citation>
    <scope>NUCLEOTIDE SEQUENCE [LARGE SCALE GENOMIC DNA]</scope>
    <source>
        <strain evidence="4 5">KACC 18716</strain>
    </source>
</reference>
<dbReference type="PANTHER" id="PTHR13090:SF1">
    <property type="entry name" value="ARGININE-HYDROXYLASE NDUFAF5, MITOCHONDRIAL"/>
    <property type="match status" value="1"/>
</dbReference>
<gene>
    <name evidence="4" type="ORF">PQ455_10770</name>
</gene>
<dbReference type="InterPro" id="IPR050602">
    <property type="entry name" value="Malonyl-ACP_OMT"/>
</dbReference>
<dbReference type="GO" id="GO:0032259">
    <property type="term" value="P:methylation"/>
    <property type="evidence" value="ECO:0007669"/>
    <property type="project" value="UniProtKB-KW"/>
</dbReference>
<dbReference type="RefSeq" id="WP_273686078.1">
    <property type="nucleotide sequence ID" value="NZ_CP117411.1"/>
</dbReference>
<evidence type="ECO:0000313" key="4">
    <source>
        <dbReference type="EMBL" id="WCT72126.1"/>
    </source>
</evidence>
<protein>
    <submittedName>
        <fullName evidence="4">Methyltransferase domain-containing protein</fullName>
    </submittedName>
</protein>